<feature type="domain" description="PD-(D/E)XK nuclease-like" evidence="1">
    <location>
        <begin position="63"/>
        <end position="145"/>
    </location>
</feature>
<dbReference type="Pfam" id="PF20516">
    <property type="entry name" value="PDDEXK_12"/>
    <property type="match status" value="1"/>
</dbReference>
<accession>A0A6A6PA38</accession>
<name>A0A6A6PA38_9PEZI</name>
<proteinExistence type="predicted"/>
<organism evidence="2 3">
    <name type="scientific">Lineolata rhizophorae</name>
    <dbReference type="NCBI Taxonomy" id="578093"/>
    <lineage>
        <taxon>Eukaryota</taxon>
        <taxon>Fungi</taxon>
        <taxon>Dikarya</taxon>
        <taxon>Ascomycota</taxon>
        <taxon>Pezizomycotina</taxon>
        <taxon>Dothideomycetes</taxon>
        <taxon>Dothideomycetes incertae sedis</taxon>
        <taxon>Lineolatales</taxon>
        <taxon>Lineolataceae</taxon>
        <taxon>Lineolata</taxon>
    </lineage>
</organism>
<sequence length="219" mass="24656">MNIDLESLSRAADASDKQRALDRKADYTLSYSHDESPFESLYARLLQHGNKYHGRVLRRSSPPNGDKLEAEYQLSIWIAASMRKKAKLGRRASLPDTICLVELGFTVVGHELYCYIVYLESDKGDTLYILEFGNAATSSVSGIFKRLMIWWNVIEYDVDEGLDGFWGLLDRLYSNDDKVALLVIGHSGFGRVEKGEGWGTRQALSTLQKLTSEKTAYSA</sequence>
<gene>
    <name evidence="2" type="ORF">BDY21DRAFT_360842</name>
</gene>
<evidence type="ECO:0000313" key="2">
    <source>
        <dbReference type="EMBL" id="KAF2460784.1"/>
    </source>
</evidence>
<keyword evidence="3" id="KW-1185">Reference proteome</keyword>
<dbReference type="Proteomes" id="UP000799766">
    <property type="component" value="Unassembled WGS sequence"/>
</dbReference>
<evidence type="ECO:0000259" key="1">
    <source>
        <dbReference type="Pfam" id="PF20516"/>
    </source>
</evidence>
<dbReference type="InterPro" id="IPR046797">
    <property type="entry name" value="PDDEXK_12"/>
</dbReference>
<evidence type="ECO:0000313" key="3">
    <source>
        <dbReference type="Proteomes" id="UP000799766"/>
    </source>
</evidence>
<dbReference type="EMBL" id="MU001672">
    <property type="protein sequence ID" value="KAF2460784.1"/>
    <property type="molecule type" value="Genomic_DNA"/>
</dbReference>
<protein>
    <recommendedName>
        <fullName evidence="1">PD-(D/E)XK nuclease-like domain-containing protein</fullName>
    </recommendedName>
</protein>
<reference evidence="2" key="1">
    <citation type="journal article" date="2020" name="Stud. Mycol.">
        <title>101 Dothideomycetes genomes: a test case for predicting lifestyles and emergence of pathogens.</title>
        <authorList>
            <person name="Haridas S."/>
            <person name="Albert R."/>
            <person name="Binder M."/>
            <person name="Bloem J."/>
            <person name="Labutti K."/>
            <person name="Salamov A."/>
            <person name="Andreopoulos B."/>
            <person name="Baker S."/>
            <person name="Barry K."/>
            <person name="Bills G."/>
            <person name="Bluhm B."/>
            <person name="Cannon C."/>
            <person name="Castanera R."/>
            <person name="Culley D."/>
            <person name="Daum C."/>
            <person name="Ezra D."/>
            <person name="Gonzalez J."/>
            <person name="Henrissat B."/>
            <person name="Kuo A."/>
            <person name="Liang C."/>
            <person name="Lipzen A."/>
            <person name="Lutzoni F."/>
            <person name="Magnuson J."/>
            <person name="Mondo S."/>
            <person name="Nolan M."/>
            <person name="Ohm R."/>
            <person name="Pangilinan J."/>
            <person name="Park H.-J."/>
            <person name="Ramirez L."/>
            <person name="Alfaro M."/>
            <person name="Sun H."/>
            <person name="Tritt A."/>
            <person name="Yoshinaga Y."/>
            <person name="Zwiers L.-H."/>
            <person name="Turgeon B."/>
            <person name="Goodwin S."/>
            <person name="Spatafora J."/>
            <person name="Crous P."/>
            <person name="Grigoriev I."/>
        </authorList>
    </citation>
    <scope>NUCLEOTIDE SEQUENCE</scope>
    <source>
        <strain evidence="2">ATCC 16933</strain>
    </source>
</reference>
<dbReference type="OrthoDB" id="4161186at2759"/>
<dbReference type="AlphaFoldDB" id="A0A6A6PA38"/>